<evidence type="ECO:0000256" key="1">
    <source>
        <dbReference type="SAM" id="MobiDB-lite"/>
    </source>
</evidence>
<name>A0ABS3QN50_9BACT</name>
<dbReference type="Proteomes" id="UP000664369">
    <property type="component" value="Unassembled WGS sequence"/>
</dbReference>
<evidence type="ECO:0000256" key="2">
    <source>
        <dbReference type="SAM" id="SignalP"/>
    </source>
</evidence>
<dbReference type="RefSeq" id="WP_208178449.1">
    <property type="nucleotide sequence ID" value="NZ_JAGETZ010000020.1"/>
</dbReference>
<evidence type="ECO:0000313" key="3">
    <source>
        <dbReference type="EMBL" id="MBO2012709.1"/>
    </source>
</evidence>
<evidence type="ECO:0000313" key="4">
    <source>
        <dbReference type="Proteomes" id="UP000664369"/>
    </source>
</evidence>
<dbReference type="InterPro" id="IPR037126">
    <property type="entry name" value="PdaC/RsiV-like_sf"/>
</dbReference>
<sequence length="414" mass="44575">MSLSSSARLSAVLLLALAGCQSKTKQPDTAVTKAAASKPVALPGATTPATSYETYRGRFAAAADSFTLHLTRVPVAEEFEAEGLAAYYYGSDGQVHELRERSNPSPDSLLLGDSGPTSPDQPEKDYTWHLHREANGSWTGTRAGQPLQLQRVSSAPDGLGFSVVLHVEKILAFPSEPNSPYAELNLQGLVPTGPAANTPANQLLAANILRSERGDTSASMPAPASLEALWRSQRQAYIRTYRADAADLRPAPGSSEEEMPRYALTYQQRSTANVMVHQPPLLSLAFPLYEYQGGNRGHLTTRFRSYDLRSGRVLSFDDVFLPGTRAQLVPVLEQHLRKELGLSATEPLEGGLMAGKMPVSTNICLTPGGVLFGYEPNAVAAEHYGAVTLFVPLAELRPLLREDLPLPASSVAVR</sequence>
<reference evidence="3 4" key="1">
    <citation type="submission" date="2021-03" db="EMBL/GenBank/DDBJ databases">
        <authorList>
            <person name="Kim M.K."/>
        </authorList>
    </citation>
    <scope>NUCLEOTIDE SEQUENCE [LARGE SCALE GENOMIC DNA]</scope>
    <source>
        <strain evidence="3 4">BT442</strain>
    </source>
</reference>
<dbReference type="Gene3D" id="3.30.565.40">
    <property type="entry name" value="Fervidobacterium nodosum Rt17-B1 like"/>
    <property type="match status" value="1"/>
</dbReference>
<feature type="chain" id="PRO_5045211040" evidence="2">
    <location>
        <begin position="19"/>
        <end position="414"/>
    </location>
</feature>
<proteinExistence type="predicted"/>
<protein>
    <submittedName>
        <fullName evidence="3">DUF3298 domain-containing protein</fullName>
    </submittedName>
</protein>
<feature type="signal peptide" evidence="2">
    <location>
        <begin position="1"/>
        <end position="18"/>
    </location>
</feature>
<organism evidence="3 4">
    <name type="scientific">Hymenobacter negativus</name>
    <dbReference type="NCBI Taxonomy" id="2795026"/>
    <lineage>
        <taxon>Bacteria</taxon>
        <taxon>Pseudomonadati</taxon>
        <taxon>Bacteroidota</taxon>
        <taxon>Cytophagia</taxon>
        <taxon>Cytophagales</taxon>
        <taxon>Hymenobacteraceae</taxon>
        <taxon>Hymenobacter</taxon>
    </lineage>
</organism>
<dbReference type="EMBL" id="JAGETZ010000020">
    <property type="protein sequence ID" value="MBO2012709.1"/>
    <property type="molecule type" value="Genomic_DNA"/>
</dbReference>
<feature type="region of interest" description="Disordered" evidence="1">
    <location>
        <begin position="97"/>
        <end position="124"/>
    </location>
</feature>
<dbReference type="Gene3D" id="3.90.640.20">
    <property type="entry name" value="Heat-shock cognate protein, ATPase"/>
    <property type="match status" value="1"/>
</dbReference>
<keyword evidence="4" id="KW-1185">Reference proteome</keyword>
<keyword evidence="2" id="KW-0732">Signal</keyword>
<gene>
    <name evidence="3" type="ORF">J4E00_26855</name>
</gene>
<comment type="caution">
    <text evidence="3">The sequence shown here is derived from an EMBL/GenBank/DDBJ whole genome shotgun (WGS) entry which is preliminary data.</text>
</comment>
<accession>A0ABS3QN50</accession>